<keyword evidence="5" id="KW-0456">Lyase</keyword>
<accession>A0A9W9L8C8</accession>
<dbReference type="GO" id="GO:0046872">
    <property type="term" value="F:metal ion binding"/>
    <property type="evidence" value="ECO:0007669"/>
    <property type="project" value="UniProtKB-KW"/>
</dbReference>
<evidence type="ECO:0000313" key="8">
    <source>
        <dbReference type="Proteomes" id="UP001149079"/>
    </source>
</evidence>
<sequence length="346" mass="39468">MWSAKLADKPFVYSIFGIQYPTGNPTSVQEALTEEFDSLISGHGTHIERLIQDGCATPSAGKSHVWIAYWTSSEEYQKWWTRDDVSQFWASLPSDAGMWREVLTPSPRRSQYGANKNEPSGLGNLGERFDIGRKSGYWGCYRHRLADHTSDEMVSSAKQDLEPRRPLSKLSAGISSPEIRPGRVHMTHFPNNICFVVEGQDHSAITTEEKKLWVENFDESVSRWMKDLMEAGPESGILDRRMCYERDSGLFLEGEPQALRYNKKVQLFYFKDLRHFEKIGRQNKGHVDLRKRFLEAYGSDGHMMNGNLSLWVETTVLKADEMDCEYVGCVDGTGFMAFSSDLDNFA</sequence>
<evidence type="ECO:0000313" key="7">
    <source>
        <dbReference type="EMBL" id="KAJ5143955.1"/>
    </source>
</evidence>
<evidence type="ECO:0000256" key="1">
    <source>
        <dbReference type="ARBA" id="ARBA00001970"/>
    </source>
</evidence>
<dbReference type="Proteomes" id="UP001149079">
    <property type="component" value="Unassembled WGS sequence"/>
</dbReference>
<proteinExistence type="predicted"/>
<dbReference type="GeneID" id="81402656"/>
<evidence type="ECO:0000256" key="2">
    <source>
        <dbReference type="ARBA" id="ARBA00022617"/>
    </source>
</evidence>
<gene>
    <name evidence="7" type="ORF">N7515_002742</name>
</gene>
<evidence type="ECO:0000256" key="4">
    <source>
        <dbReference type="ARBA" id="ARBA00023004"/>
    </source>
</evidence>
<dbReference type="OrthoDB" id="3465714at2759"/>
<dbReference type="Pfam" id="PF13816">
    <property type="entry name" value="Dehydratase_hem"/>
    <property type="match status" value="1"/>
</dbReference>
<feature type="region of interest" description="Disordered" evidence="6">
    <location>
        <begin position="156"/>
        <end position="175"/>
    </location>
</feature>
<dbReference type="InterPro" id="IPR025702">
    <property type="entry name" value="OXD"/>
</dbReference>
<evidence type="ECO:0000256" key="3">
    <source>
        <dbReference type="ARBA" id="ARBA00022723"/>
    </source>
</evidence>
<comment type="cofactor">
    <cofactor evidence="1">
        <name>heme b</name>
        <dbReference type="ChEBI" id="CHEBI:60344"/>
    </cofactor>
</comment>
<keyword evidence="3" id="KW-0479">Metal-binding</keyword>
<keyword evidence="2" id="KW-0349">Heme</keyword>
<dbReference type="AlphaFoldDB" id="A0A9W9L8C8"/>
<dbReference type="RefSeq" id="XP_056525599.1">
    <property type="nucleotide sequence ID" value="XM_056663486.1"/>
</dbReference>
<name>A0A9W9L8C8_9EURO</name>
<dbReference type="GO" id="GO:0016829">
    <property type="term" value="F:lyase activity"/>
    <property type="evidence" value="ECO:0007669"/>
    <property type="project" value="UniProtKB-KW"/>
</dbReference>
<dbReference type="EMBL" id="JAPQKL010000002">
    <property type="protein sequence ID" value="KAJ5143955.1"/>
    <property type="molecule type" value="Genomic_DNA"/>
</dbReference>
<organism evidence="7 8">
    <name type="scientific">Penicillium bovifimosum</name>
    <dbReference type="NCBI Taxonomy" id="126998"/>
    <lineage>
        <taxon>Eukaryota</taxon>
        <taxon>Fungi</taxon>
        <taxon>Dikarya</taxon>
        <taxon>Ascomycota</taxon>
        <taxon>Pezizomycotina</taxon>
        <taxon>Eurotiomycetes</taxon>
        <taxon>Eurotiomycetidae</taxon>
        <taxon>Eurotiales</taxon>
        <taxon>Aspergillaceae</taxon>
        <taxon>Penicillium</taxon>
    </lineage>
</organism>
<protein>
    <submittedName>
        <fullName evidence="7">Heme-containing dehydratase</fullName>
    </submittedName>
</protein>
<evidence type="ECO:0000256" key="5">
    <source>
        <dbReference type="ARBA" id="ARBA00023239"/>
    </source>
</evidence>
<reference evidence="7" key="1">
    <citation type="submission" date="2022-11" db="EMBL/GenBank/DDBJ databases">
        <authorList>
            <person name="Petersen C."/>
        </authorList>
    </citation>
    <scope>NUCLEOTIDE SEQUENCE</scope>
    <source>
        <strain evidence="7">IBT 22155</strain>
    </source>
</reference>
<reference evidence="7" key="2">
    <citation type="journal article" date="2023" name="IMA Fungus">
        <title>Comparative genomic study of the Penicillium genus elucidates a diverse pangenome and 15 lateral gene transfer events.</title>
        <authorList>
            <person name="Petersen C."/>
            <person name="Sorensen T."/>
            <person name="Nielsen M.R."/>
            <person name="Sondergaard T.E."/>
            <person name="Sorensen J.L."/>
            <person name="Fitzpatrick D.A."/>
            <person name="Frisvad J.C."/>
            <person name="Nielsen K.L."/>
        </authorList>
    </citation>
    <scope>NUCLEOTIDE SEQUENCE</scope>
    <source>
        <strain evidence="7">IBT 22155</strain>
    </source>
</reference>
<keyword evidence="8" id="KW-1185">Reference proteome</keyword>
<comment type="caution">
    <text evidence="7">The sequence shown here is derived from an EMBL/GenBank/DDBJ whole genome shotgun (WGS) entry which is preliminary data.</text>
</comment>
<evidence type="ECO:0000256" key="6">
    <source>
        <dbReference type="SAM" id="MobiDB-lite"/>
    </source>
</evidence>
<keyword evidence="4" id="KW-0408">Iron</keyword>